<name>A0A6S6S7D4_9BACT</name>
<evidence type="ECO:0000256" key="1">
    <source>
        <dbReference type="SAM" id="Phobius"/>
    </source>
</evidence>
<dbReference type="EMBL" id="CACVAP010000047">
    <property type="protein sequence ID" value="CAA6805672.1"/>
    <property type="molecule type" value="Genomic_DNA"/>
</dbReference>
<accession>A0A6S6S7D4</accession>
<keyword evidence="1" id="KW-0472">Membrane</keyword>
<protein>
    <submittedName>
        <fullName evidence="2">Uncharacterized protein</fullName>
    </submittedName>
</protein>
<organism evidence="2">
    <name type="scientific">uncultured Sulfurovum sp</name>
    <dbReference type="NCBI Taxonomy" id="269237"/>
    <lineage>
        <taxon>Bacteria</taxon>
        <taxon>Pseudomonadati</taxon>
        <taxon>Campylobacterota</taxon>
        <taxon>Epsilonproteobacteria</taxon>
        <taxon>Campylobacterales</taxon>
        <taxon>Sulfurovaceae</taxon>
        <taxon>Sulfurovum</taxon>
        <taxon>environmental samples</taxon>
    </lineage>
</organism>
<reference evidence="2" key="1">
    <citation type="submission" date="2020-01" db="EMBL/GenBank/DDBJ databases">
        <authorList>
            <person name="Meier V. D."/>
            <person name="Meier V D."/>
        </authorList>
    </citation>
    <scope>NUCLEOTIDE SEQUENCE</scope>
    <source>
        <strain evidence="2">HLG_WM_MAG_06</strain>
    </source>
</reference>
<sequence length="136" mass="15164">MDINTLLIYGVFTLIGIVLFLNVIKVFSNILSTPKKVVSKEELEEAALVSDLRLEIDEQVKPHLTSLEGMYKKSNSTAATLGSFVFSIFKDKLSTYVEKDEKMVEEEICKCCSDYEGAECKESFCLEGSGLSCPKE</sequence>
<evidence type="ECO:0000313" key="2">
    <source>
        <dbReference type="EMBL" id="CAA6805672.1"/>
    </source>
</evidence>
<proteinExistence type="predicted"/>
<keyword evidence="1" id="KW-1133">Transmembrane helix</keyword>
<keyword evidence="1" id="KW-0812">Transmembrane</keyword>
<gene>
    <name evidence="2" type="ORF">HELGO_WM3935</name>
</gene>
<dbReference type="AlphaFoldDB" id="A0A6S6S7D4"/>
<feature type="transmembrane region" description="Helical" evidence="1">
    <location>
        <begin position="6"/>
        <end position="27"/>
    </location>
</feature>